<reference evidence="14 15" key="1">
    <citation type="journal article" date="2014" name="Genome Announc.">
        <title>Whole-Genome Sequence of Streptococcus suis Serotype 4 Reference Strain 6407.</title>
        <authorList>
            <person name="Wang K."/>
            <person name="Chen J."/>
            <person name="Yao H."/>
            <person name="Lu C."/>
        </authorList>
    </citation>
    <scope>NUCLEOTIDE SEQUENCE [LARGE SCALE GENOMIC DNA]</scope>
    <source>
        <strain evidence="14">6407</strain>
    </source>
</reference>
<keyword evidence="6 11" id="KW-0566">Pantothenate biosynthesis</keyword>
<evidence type="ECO:0000256" key="9">
    <source>
        <dbReference type="ARBA" id="ARBA00032024"/>
    </source>
</evidence>
<evidence type="ECO:0000256" key="7">
    <source>
        <dbReference type="ARBA" id="ARBA00022857"/>
    </source>
</evidence>
<comment type="catalytic activity">
    <reaction evidence="10 11">
        <text>(R)-pantoate + NADP(+) = 2-dehydropantoate + NADPH + H(+)</text>
        <dbReference type="Rhea" id="RHEA:16233"/>
        <dbReference type="ChEBI" id="CHEBI:11561"/>
        <dbReference type="ChEBI" id="CHEBI:15378"/>
        <dbReference type="ChEBI" id="CHEBI:15980"/>
        <dbReference type="ChEBI" id="CHEBI:57783"/>
        <dbReference type="ChEBI" id="CHEBI:58349"/>
        <dbReference type="EC" id="1.1.1.169"/>
    </reaction>
</comment>
<dbReference type="SUPFAM" id="SSF51735">
    <property type="entry name" value="NAD(P)-binding Rossmann-fold domains"/>
    <property type="match status" value="1"/>
</dbReference>
<dbReference type="InterPro" id="IPR036291">
    <property type="entry name" value="NAD(P)-bd_dom_sf"/>
</dbReference>
<dbReference type="RefSeq" id="WP_024382240.1">
    <property type="nucleotide sequence ID" value="NZ_ALLE01000004.1"/>
</dbReference>
<evidence type="ECO:0000256" key="3">
    <source>
        <dbReference type="ARBA" id="ARBA00007870"/>
    </source>
</evidence>
<dbReference type="InterPro" id="IPR013752">
    <property type="entry name" value="KPA_reductase"/>
</dbReference>
<dbReference type="InterPro" id="IPR013332">
    <property type="entry name" value="KPR_N"/>
</dbReference>
<dbReference type="GO" id="GO:0008677">
    <property type="term" value="F:2-dehydropantoate 2-reductase activity"/>
    <property type="evidence" value="ECO:0007669"/>
    <property type="project" value="UniProtKB-EC"/>
</dbReference>
<dbReference type="NCBIfam" id="NF005088">
    <property type="entry name" value="PRK06522.1-2"/>
    <property type="match status" value="1"/>
</dbReference>
<evidence type="ECO:0000256" key="11">
    <source>
        <dbReference type="RuleBase" id="RU362068"/>
    </source>
</evidence>
<dbReference type="Gene3D" id="1.10.1040.10">
    <property type="entry name" value="N-(1-d-carboxylethyl)-l-norvaline Dehydrogenase, domain 2"/>
    <property type="match status" value="1"/>
</dbReference>
<dbReference type="InterPro" id="IPR008927">
    <property type="entry name" value="6-PGluconate_DH-like_C_sf"/>
</dbReference>
<evidence type="ECO:0000256" key="4">
    <source>
        <dbReference type="ARBA" id="ARBA00013014"/>
    </source>
</evidence>
<dbReference type="UniPathway" id="UPA00028">
    <property type="reaction ID" value="UER00004"/>
</dbReference>
<keyword evidence="7 11" id="KW-0521">NADP</keyword>
<dbReference type="Proteomes" id="UP000028185">
    <property type="component" value="Chromosome"/>
</dbReference>
<protein>
    <recommendedName>
        <fullName evidence="5 11">2-dehydropantoate 2-reductase</fullName>
        <ecNumber evidence="4 11">1.1.1.169</ecNumber>
    </recommendedName>
    <alternativeName>
        <fullName evidence="9 11">Ketopantoate reductase</fullName>
    </alternativeName>
</protein>
<dbReference type="InterPro" id="IPR013328">
    <property type="entry name" value="6PGD_dom2"/>
</dbReference>
<evidence type="ECO:0000259" key="13">
    <source>
        <dbReference type="Pfam" id="PF08546"/>
    </source>
</evidence>
<evidence type="ECO:0000313" key="14">
    <source>
        <dbReference type="EMBL" id="AIG43152.1"/>
    </source>
</evidence>
<dbReference type="PATRIC" id="fig|1214179.4.peg.665"/>
<evidence type="ECO:0000256" key="8">
    <source>
        <dbReference type="ARBA" id="ARBA00023002"/>
    </source>
</evidence>
<dbReference type="SUPFAM" id="SSF48179">
    <property type="entry name" value="6-phosphogluconate dehydrogenase C-terminal domain-like"/>
    <property type="match status" value="1"/>
</dbReference>
<proteinExistence type="inferred from homology"/>
<dbReference type="EMBL" id="CP008921">
    <property type="protein sequence ID" value="AIG43152.1"/>
    <property type="molecule type" value="Genomic_DNA"/>
</dbReference>
<evidence type="ECO:0000256" key="6">
    <source>
        <dbReference type="ARBA" id="ARBA00022655"/>
    </source>
</evidence>
<dbReference type="HOGENOM" id="CLU_031468_0_0_9"/>
<dbReference type="InterPro" id="IPR050838">
    <property type="entry name" value="Ketopantoate_reductase"/>
</dbReference>
<feature type="domain" description="Ketopantoate reductase C-terminal" evidence="13">
    <location>
        <begin position="178"/>
        <end position="300"/>
    </location>
</feature>
<feature type="domain" description="Ketopantoate reductase N-terminal" evidence="12">
    <location>
        <begin position="3"/>
        <end position="148"/>
    </location>
</feature>
<dbReference type="AlphaFoldDB" id="A0A075SCQ4"/>
<dbReference type="Gene3D" id="3.40.50.720">
    <property type="entry name" value="NAD(P)-binding Rossmann-like Domain"/>
    <property type="match status" value="1"/>
</dbReference>
<dbReference type="PANTHER" id="PTHR43765:SF2">
    <property type="entry name" value="2-DEHYDROPANTOATE 2-REDUCTASE"/>
    <property type="match status" value="1"/>
</dbReference>
<dbReference type="GO" id="GO:0005737">
    <property type="term" value="C:cytoplasm"/>
    <property type="evidence" value="ECO:0007669"/>
    <property type="project" value="TreeGrafter"/>
</dbReference>
<comment type="function">
    <text evidence="1 11">Catalyzes the NADPH-dependent reduction of ketopantoate into pantoic acid.</text>
</comment>
<dbReference type="NCBIfam" id="TIGR00745">
    <property type="entry name" value="apbA_panE"/>
    <property type="match status" value="1"/>
</dbReference>
<comment type="similarity">
    <text evidence="3 11">Belongs to the ketopantoate reductase family.</text>
</comment>
<evidence type="ECO:0000256" key="5">
    <source>
        <dbReference type="ARBA" id="ARBA00019465"/>
    </source>
</evidence>
<dbReference type="Pfam" id="PF02558">
    <property type="entry name" value="ApbA"/>
    <property type="match status" value="1"/>
</dbReference>
<sequence length="306" mass="33608">MLVYIAGSGAMGCRFGYQLSKTNHEVILLDNWEEHIEAIRENGLKVTGDVEETVHLPIMKPTEATREADFIILLTKADQLPKMLRDIKPIIGPTTKVLSLLNGLGHATTMRRYVPDESIMVGVTMWLAGLKGPGHAHLEGPGSMSVQHILGDEQSVANIIEMLNEAGLNVTYDNHVVSAIWQKACVNGVMNPTCTILDCTIGELFGTEAGLNLVQGIFKEFIAVAKSEADGIDEEAIWKYVIDASKKASNHYPSMHQDLVQHGRKTEIDYLNGAVVFKGKRAGIPTPYCQMITDMIHAKESMLGLR</sequence>
<dbReference type="EC" id="1.1.1.169" evidence="4 11"/>
<dbReference type="Pfam" id="PF08546">
    <property type="entry name" value="ApbA_C"/>
    <property type="match status" value="1"/>
</dbReference>
<organism evidence="14 15">
    <name type="scientific">Streptococcus suis 6407</name>
    <dbReference type="NCBI Taxonomy" id="1214179"/>
    <lineage>
        <taxon>Bacteria</taxon>
        <taxon>Bacillati</taxon>
        <taxon>Bacillota</taxon>
        <taxon>Bacilli</taxon>
        <taxon>Lactobacillales</taxon>
        <taxon>Streptococcaceae</taxon>
        <taxon>Streptococcus</taxon>
    </lineage>
</organism>
<evidence type="ECO:0000256" key="2">
    <source>
        <dbReference type="ARBA" id="ARBA00004994"/>
    </source>
</evidence>
<dbReference type="GO" id="GO:0015940">
    <property type="term" value="P:pantothenate biosynthetic process"/>
    <property type="evidence" value="ECO:0007669"/>
    <property type="project" value="UniProtKB-UniPathway"/>
</dbReference>
<dbReference type="GO" id="GO:0050661">
    <property type="term" value="F:NADP binding"/>
    <property type="evidence" value="ECO:0007669"/>
    <property type="project" value="TreeGrafter"/>
</dbReference>
<accession>A0A075SCQ4</accession>
<evidence type="ECO:0000256" key="1">
    <source>
        <dbReference type="ARBA" id="ARBA00002919"/>
    </source>
</evidence>
<comment type="pathway">
    <text evidence="2 11">Cofactor biosynthesis; (R)-pantothenate biosynthesis; (R)-pantoate from 3-methyl-2-oxobutanoate: step 2/2.</text>
</comment>
<evidence type="ECO:0000313" key="15">
    <source>
        <dbReference type="Proteomes" id="UP000028185"/>
    </source>
</evidence>
<keyword evidence="8 11" id="KW-0560">Oxidoreductase</keyword>
<dbReference type="PANTHER" id="PTHR43765">
    <property type="entry name" value="2-DEHYDROPANTOATE 2-REDUCTASE-RELATED"/>
    <property type="match status" value="1"/>
</dbReference>
<evidence type="ECO:0000256" key="10">
    <source>
        <dbReference type="ARBA" id="ARBA00048793"/>
    </source>
</evidence>
<gene>
    <name evidence="14" type="ORF">ID09_03490</name>
</gene>
<dbReference type="InterPro" id="IPR003710">
    <property type="entry name" value="ApbA"/>
</dbReference>
<evidence type="ECO:0000259" key="12">
    <source>
        <dbReference type="Pfam" id="PF02558"/>
    </source>
</evidence>
<name>A0A075SCQ4_STRSU</name>